<reference evidence="2 3" key="1">
    <citation type="journal article" date="2010" name="Science">
        <title>Genomic comparison of the ants Camponotus floridanus and Harpegnathos saltator.</title>
        <authorList>
            <person name="Bonasio R."/>
            <person name="Zhang G."/>
            <person name="Ye C."/>
            <person name="Mutti N.S."/>
            <person name="Fang X."/>
            <person name="Qin N."/>
            <person name="Donahue G."/>
            <person name="Yang P."/>
            <person name="Li Q."/>
            <person name="Li C."/>
            <person name="Zhang P."/>
            <person name="Huang Z."/>
            <person name="Berger S.L."/>
            <person name="Reinberg D."/>
            <person name="Wang J."/>
            <person name="Liebig J."/>
        </authorList>
    </citation>
    <scope>NUCLEOTIDE SEQUENCE [LARGE SCALE GENOMIC DNA]</scope>
    <source>
        <strain evidence="2 3">R22 G/1</strain>
    </source>
</reference>
<evidence type="ECO:0000313" key="3">
    <source>
        <dbReference type="Proteomes" id="UP000008237"/>
    </source>
</evidence>
<name>E2BG73_HARSA</name>
<dbReference type="EMBL" id="GL448115">
    <property type="protein sequence ID" value="EFN85341.1"/>
    <property type="molecule type" value="Genomic_DNA"/>
</dbReference>
<feature type="region of interest" description="Disordered" evidence="1">
    <location>
        <begin position="1"/>
        <end position="32"/>
    </location>
</feature>
<gene>
    <name evidence="2" type="ORF">EAI_16025</name>
</gene>
<evidence type="ECO:0000313" key="2">
    <source>
        <dbReference type="EMBL" id="EFN85341.1"/>
    </source>
</evidence>
<dbReference type="AlphaFoldDB" id="E2BG73"/>
<dbReference type="KEGG" id="hst:105182450"/>
<sequence length="189" mass="21924">MPAESSIYWSSVDSRRSTSGSSGSGGGRHYVDPWDLENYAYLRRHSVADVPRRTRRPPTHERSLRDAPRARSEYWYASSLRQPEYDGSPPYAQELYRGPVRPTNNGCYYQQAIYEDEGMDYAAPLPVYAPVLEISRFPPQEERNLSQAIYDDRYVIEAMPPPHIDLNTYGHLRIDYTNSWNSLNRRISK</sequence>
<organism evidence="3">
    <name type="scientific">Harpegnathos saltator</name>
    <name type="common">Jerdon's jumping ant</name>
    <dbReference type="NCBI Taxonomy" id="610380"/>
    <lineage>
        <taxon>Eukaryota</taxon>
        <taxon>Metazoa</taxon>
        <taxon>Ecdysozoa</taxon>
        <taxon>Arthropoda</taxon>
        <taxon>Hexapoda</taxon>
        <taxon>Insecta</taxon>
        <taxon>Pterygota</taxon>
        <taxon>Neoptera</taxon>
        <taxon>Endopterygota</taxon>
        <taxon>Hymenoptera</taxon>
        <taxon>Apocrita</taxon>
        <taxon>Aculeata</taxon>
        <taxon>Formicoidea</taxon>
        <taxon>Formicidae</taxon>
        <taxon>Ponerinae</taxon>
        <taxon>Ponerini</taxon>
        <taxon>Harpegnathos</taxon>
    </lineage>
</organism>
<dbReference type="InParanoid" id="E2BG73"/>
<keyword evidence="3" id="KW-1185">Reference proteome</keyword>
<dbReference type="OrthoDB" id="6630968at2759"/>
<evidence type="ECO:0000256" key="1">
    <source>
        <dbReference type="SAM" id="MobiDB-lite"/>
    </source>
</evidence>
<dbReference type="OMA" id="DLNTYGH"/>
<dbReference type="Proteomes" id="UP000008237">
    <property type="component" value="Unassembled WGS sequence"/>
</dbReference>
<accession>E2BG73</accession>
<protein>
    <submittedName>
        <fullName evidence="2">Uncharacterized protein</fullName>
    </submittedName>
</protein>
<proteinExistence type="predicted"/>